<dbReference type="CDD" id="cd02440">
    <property type="entry name" value="AdoMet_MTases"/>
    <property type="match status" value="1"/>
</dbReference>
<keyword evidence="1" id="KW-0489">Methyltransferase</keyword>
<dbReference type="Pfam" id="PF13578">
    <property type="entry name" value="Methyltransf_24"/>
    <property type="match status" value="1"/>
</dbReference>
<dbReference type="Proteomes" id="UP000317638">
    <property type="component" value="Unassembled WGS sequence"/>
</dbReference>
<dbReference type="AlphaFoldDB" id="A0A553K3Z1"/>
<dbReference type="RefSeq" id="WP_143936516.1">
    <property type="nucleotide sequence ID" value="NZ_VKKG01000001.1"/>
</dbReference>
<evidence type="ECO:0000313" key="1">
    <source>
        <dbReference type="EMBL" id="TRY19427.1"/>
    </source>
</evidence>
<protein>
    <submittedName>
        <fullName evidence="1">SAM-dependent methyltransferase</fullName>
    </submittedName>
</protein>
<name>A0A553K3Z1_9ACTN</name>
<organism evidence="1 2">
    <name type="scientific">Tessaracoccus rhinocerotis</name>
    <dbReference type="NCBI Taxonomy" id="1689449"/>
    <lineage>
        <taxon>Bacteria</taxon>
        <taxon>Bacillati</taxon>
        <taxon>Actinomycetota</taxon>
        <taxon>Actinomycetes</taxon>
        <taxon>Propionibacteriales</taxon>
        <taxon>Propionibacteriaceae</taxon>
        <taxon>Tessaracoccus</taxon>
    </lineage>
</organism>
<dbReference type="GO" id="GO:0008168">
    <property type="term" value="F:methyltransferase activity"/>
    <property type="evidence" value="ECO:0007669"/>
    <property type="project" value="UniProtKB-KW"/>
</dbReference>
<evidence type="ECO:0000313" key="2">
    <source>
        <dbReference type="Proteomes" id="UP000317638"/>
    </source>
</evidence>
<proteinExistence type="predicted"/>
<dbReference type="PANTHER" id="PTHR43167:SF1">
    <property type="entry name" value="PUTATIVE (AFU_ORTHOLOGUE AFUA_6G01830)-RELATED"/>
    <property type="match status" value="1"/>
</dbReference>
<accession>A0A553K3Z1</accession>
<keyword evidence="2" id="KW-1185">Reference proteome</keyword>
<comment type="caution">
    <text evidence="1">The sequence shown here is derived from an EMBL/GenBank/DDBJ whole genome shotgun (WGS) entry which is preliminary data.</text>
</comment>
<dbReference type="GO" id="GO:0032259">
    <property type="term" value="P:methylation"/>
    <property type="evidence" value="ECO:0007669"/>
    <property type="project" value="UniProtKB-KW"/>
</dbReference>
<dbReference type="Gene3D" id="3.40.50.150">
    <property type="entry name" value="Vaccinia Virus protein VP39"/>
    <property type="match status" value="1"/>
</dbReference>
<dbReference type="OrthoDB" id="484536at2"/>
<dbReference type="InterPro" id="IPR029063">
    <property type="entry name" value="SAM-dependent_MTases_sf"/>
</dbReference>
<dbReference type="SUPFAM" id="SSF53335">
    <property type="entry name" value="S-adenosyl-L-methionine-dependent methyltransferases"/>
    <property type="match status" value="1"/>
</dbReference>
<gene>
    <name evidence="1" type="ORF">FOJ82_00475</name>
</gene>
<keyword evidence="1" id="KW-0808">Transferase</keyword>
<dbReference type="EMBL" id="VKKG01000001">
    <property type="protein sequence ID" value="TRY19427.1"/>
    <property type="molecule type" value="Genomic_DNA"/>
</dbReference>
<sequence length="206" mass="23064">MELTKALDQVSEAATKLGFVQSSDRELGRLLRLLCCSRPRGRFLELGTGVGFGAAWMLAGMTPEARLVSVEQDGELQAVASHVFRGDQRVQWVLGDGSDWLRTAVEQTERFDVVFADTWPGKYQDRELAMELVKPGGWYVIDDLYPQPGWPEGHQYSVDLLIQELTCMPGWEIEFLPWSSGLMLCVKTKSPVDPKLEVPPILHGES</sequence>
<reference evidence="1 2" key="1">
    <citation type="submission" date="2019-07" db="EMBL/GenBank/DDBJ databases">
        <authorList>
            <person name="Zhou L.-Y."/>
        </authorList>
    </citation>
    <scope>NUCLEOTIDE SEQUENCE [LARGE SCALE GENOMIC DNA]</scope>
    <source>
        <strain evidence="1 2">YIM 101269</strain>
    </source>
</reference>
<dbReference type="PANTHER" id="PTHR43167">
    <property type="entry name" value="PUTATIVE (AFU_ORTHOLOGUE AFUA_6G01830)-RELATED"/>
    <property type="match status" value="1"/>
</dbReference>